<reference evidence="7 8" key="1">
    <citation type="submission" date="2023-10" db="EMBL/GenBank/DDBJ databases">
        <title>Development of a sustainable strategy for remediation of hydrocarbon-contaminated territories based on the waste exchange concept.</title>
        <authorList>
            <person name="Krivoruchko A."/>
        </authorList>
    </citation>
    <scope>NUCLEOTIDE SEQUENCE [LARGE SCALE GENOMIC DNA]</scope>
    <source>
        <strain evidence="7 8">IEGM 1327</strain>
    </source>
</reference>
<dbReference type="GO" id="GO:0004386">
    <property type="term" value="F:helicase activity"/>
    <property type="evidence" value="ECO:0007669"/>
    <property type="project" value="UniProtKB-KW"/>
</dbReference>
<dbReference type="PANTHER" id="PTHR11274">
    <property type="entry name" value="RAD25/XP-B DNA REPAIR HELICASE"/>
    <property type="match status" value="1"/>
</dbReference>
<evidence type="ECO:0000259" key="5">
    <source>
        <dbReference type="PROSITE" id="PS51192"/>
    </source>
</evidence>
<name>A0ABU4D413_9NOCA</name>
<evidence type="ECO:0000256" key="2">
    <source>
        <dbReference type="ARBA" id="ARBA00022801"/>
    </source>
</evidence>
<sequence>MDRGKNSDGFRSIEIESRYRSDSKRVVADFYIPLLCNAVSYSRAVGYFTSASLQLLASGIDSIVGGGGRIRIIASPHLSPDDVEDITRGYDRRLVIERSLQREMTNELSSDLLDGLSVIGTLIAQKRLDLKLAFVDGQFPIGLYHEKIGIVRDRFGDLVAFTGSSNETIGGLVNNFESVEVYRGWIPGDGTRALRLEADFDGLWNNETENLTVVDFPAVAKERLVEIARERGVSALIAGTTAEVTDPDGSAGTLRPPASLQPRQYQKDAMVAWLRQRGRGTLKMATGTGKTKTALFAAAQVANVENQKERPLVLLIVAPLQALVDQWIDDVQLFGVDAVGVYESSNTWLPVVERRLASARLGRRQVVVLVATNASFSGAKFQSILSRIDIPLMLVADEAHNLGSATYRKLLPENAAYRLALSATPERWFDDEGTEGLLDYFGPVAYELGIEKAIYELKALCPYVYHPRLVELRPEEYSFYAEITTKIGRMLRAGQSTDSVDTSSPLGALLRKRSAVLGHALGKIEALHQDVDDMRNEWFQLIYCAEGSSPRDMDDDEGTGQRQISEVMSMVGGEMGLHAHTYTSETPRRLRAELIERFSGGDDLRVLVAMRCLDEGVDIPDAKIGYLLASSTNPRQFIQRRGRLLRRAEGKTRATIYDYIATPPAGTPIDFTVERNLMVRELARVNEFAKISENYHETLEVLRPIKMQYRLMDL</sequence>
<dbReference type="PROSITE" id="PS51192">
    <property type="entry name" value="HELICASE_ATP_BIND_1"/>
    <property type="match status" value="1"/>
</dbReference>
<dbReference type="InterPro" id="IPR014001">
    <property type="entry name" value="Helicase_ATP-bd"/>
</dbReference>
<evidence type="ECO:0000259" key="6">
    <source>
        <dbReference type="PROSITE" id="PS51194"/>
    </source>
</evidence>
<dbReference type="Proteomes" id="UP001186104">
    <property type="component" value="Unassembled WGS sequence"/>
</dbReference>
<dbReference type="Pfam" id="PF04851">
    <property type="entry name" value="ResIII"/>
    <property type="match status" value="1"/>
</dbReference>
<dbReference type="InterPro" id="IPR027417">
    <property type="entry name" value="P-loop_NTPase"/>
</dbReference>
<dbReference type="Gene3D" id="3.40.50.300">
    <property type="entry name" value="P-loop containing nucleotide triphosphate hydrolases"/>
    <property type="match status" value="2"/>
</dbReference>
<keyword evidence="4" id="KW-0067">ATP-binding</keyword>
<gene>
    <name evidence="7" type="ORF">R3P93_18060</name>
</gene>
<organism evidence="7 8">
    <name type="scientific">Rhodococcus cerastii</name>
    <dbReference type="NCBI Taxonomy" id="908616"/>
    <lineage>
        <taxon>Bacteria</taxon>
        <taxon>Bacillati</taxon>
        <taxon>Actinomycetota</taxon>
        <taxon>Actinomycetes</taxon>
        <taxon>Mycobacteriales</taxon>
        <taxon>Nocardiaceae</taxon>
        <taxon>Rhodococcus</taxon>
    </lineage>
</organism>
<evidence type="ECO:0000256" key="1">
    <source>
        <dbReference type="ARBA" id="ARBA00022741"/>
    </source>
</evidence>
<dbReference type="PANTHER" id="PTHR11274:SF0">
    <property type="entry name" value="GENERAL TRANSCRIPTION AND DNA REPAIR FACTOR IIH HELICASE SUBUNIT XPB"/>
    <property type="match status" value="1"/>
</dbReference>
<evidence type="ECO:0000256" key="4">
    <source>
        <dbReference type="ARBA" id="ARBA00022840"/>
    </source>
</evidence>
<evidence type="ECO:0000313" key="8">
    <source>
        <dbReference type="Proteomes" id="UP001186104"/>
    </source>
</evidence>
<accession>A0ABU4D413</accession>
<proteinExistence type="predicted"/>
<dbReference type="SMART" id="SM00487">
    <property type="entry name" value="DEXDc"/>
    <property type="match status" value="1"/>
</dbReference>
<dbReference type="Pfam" id="PF00271">
    <property type="entry name" value="Helicase_C"/>
    <property type="match status" value="1"/>
</dbReference>
<dbReference type="CDD" id="cd09179">
    <property type="entry name" value="PLDc_N_DEXD_a"/>
    <property type="match status" value="1"/>
</dbReference>
<dbReference type="PROSITE" id="PS51194">
    <property type="entry name" value="HELICASE_CTER"/>
    <property type="match status" value="1"/>
</dbReference>
<dbReference type="InterPro" id="IPR001650">
    <property type="entry name" value="Helicase_C-like"/>
</dbReference>
<comment type="caution">
    <text evidence="7">The sequence shown here is derived from an EMBL/GenBank/DDBJ whole genome shotgun (WGS) entry which is preliminary data.</text>
</comment>
<keyword evidence="3 7" id="KW-0347">Helicase</keyword>
<keyword evidence="8" id="KW-1185">Reference proteome</keyword>
<feature type="domain" description="Helicase ATP-binding" evidence="5">
    <location>
        <begin position="271"/>
        <end position="443"/>
    </location>
</feature>
<dbReference type="SUPFAM" id="SSF52540">
    <property type="entry name" value="P-loop containing nucleoside triphosphate hydrolases"/>
    <property type="match status" value="1"/>
</dbReference>
<feature type="domain" description="Helicase C-terminal" evidence="6">
    <location>
        <begin position="530"/>
        <end position="703"/>
    </location>
</feature>
<evidence type="ECO:0000313" key="7">
    <source>
        <dbReference type="EMBL" id="MDV6304469.1"/>
    </source>
</evidence>
<protein>
    <submittedName>
        <fullName evidence="7">DEAD/DEAH box helicase family protein</fullName>
    </submittedName>
</protein>
<dbReference type="SMART" id="SM00490">
    <property type="entry name" value="HELICc"/>
    <property type="match status" value="1"/>
</dbReference>
<keyword evidence="2" id="KW-0378">Hydrolase</keyword>
<dbReference type="EMBL" id="JAWLKF010000011">
    <property type="protein sequence ID" value="MDV6304469.1"/>
    <property type="molecule type" value="Genomic_DNA"/>
</dbReference>
<keyword evidence="1" id="KW-0547">Nucleotide-binding</keyword>
<dbReference type="InterPro" id="IPR050615">
    <property type="entry name" value="ATP-dep_DNA_Helicase"/>
</dbReference>
<evidence type="ECO:0000256" key="3">
    <source>
        <dbReference type="ARBA" id="ARBA00022806"/>
    </source>
</evidence>
<dbReference type="InterPro" id="IPR006935">
    <property type="entry name" value="Helicase/UvrB_N"/>
</dbReference>